<sequence>MAHRTIRQAVAEALEDLRRDDFDKFCHQLRDRRGEPRIKHRDVEGKKILDITDLLVSRFTEYGAGKVAVETLRQINCNQVAETLDSTTKALMDKGDPNFRKTSSGELETKPSQEAEKLRASQRPLTTVTVKKPEEGEAEAKACVLSEGGDPRSDQLVLSRCTIQFGQYRGQTFKWLLENDVSYAANIVASHQRERVHTKEQSPLMVNKDFLTRYVMAYSEIIKEVQHEYEKAKERSLQPGQEGKALVGFGKYQSETLQDLYESKTSYVNFLRGKKSTCTPGSKMEDAIRYILQRDRAAAATALSRPQAARRTKTRGNWIQSTRSQFTSGSRPRGRKQKRSWRRTRTTHLSRY</sequence>
<dbReference type="SMART" id="SM01289">
    <property type="entry name" value="PYRIN"/>
    <property type="match status" value="1"/>
</dbReference>
<dbReference type="KEGG" id="lcf:108899583"/>
<proteinExistence type="predicted"/>
<dbReference type="Proteomes" id="UP000694890">
    <property type="component" value="Linkage group LG15"/>
</dbReference>
<feature type="region of interest" description="Disordered" evidence="1">
    <location>
        <begin position="91"/>
        <end position="122"/>
    </location>
</feature>
<feature type="compositionally biased region" description="Basic residues" evidence="1">
    <location>
        <begin position="332"/>
        <end position="352"/>
    </location>
</feature>
<dbReference type="Gene3D" id="1.10.533.10">
    <property type="entry name" value="Death Domain, Fas"/>
    <property type="match status" value="1"/>
</dbReference>
<organism evidence="3 4">
    <name type="scientific">Lates calcarifer</name>
    <name type="common">Barramundi</name>
    <name type="synonym">Holocentrus calcarifer</name>
    <dbReference type="NCBI Taxonomy" id="8187"/>
    <lineage>
        <taxon>Eukaryota</taxon>
        <taxon>Metazoa</taxon>
        <taxon>Chordata</taxon>
        <taxon>Craniata</taxon>
        <taxon>Vertebrata</taxon>
        <taxon>Euteleostomi</taxon>
        <taxon>Actinopterygii</taxon>
        <taxon>Neopterygii</taxon>
        <taxon>Teleostei</taxon>
        <taxon>Neoteleostei</taxon>
        <taxon>Acanthomorphata</taxon>
        <taxon>Carangaria</taxon>
        <taxon>Carangaria incertae sedis</taxon>
        <taxon>Centropomidae</taxon>
        <taxon>Lates</taxon>
    </lineage>
</organism>
<feature type="compositionally biased region" description="Polar residues" evidence="1">
    <location>
        <begin position="315"/>
        <end position="330"/>
    </location>
</feature>
<dbReference type="PROSITE" id="PS50824">
    <property type="entry name" value="DAPIN"/>
    <property type="match status" value="1"/>
</dbReference>
<dbReference type="GeneID" id="108899583"/>
<evidence type="ECO:0000313" key="3">
    <source>
        <dbReference type="Proteomes" id="UP000694890"/>
    </source>
</evidence>
<evidence type="ECO:0000313" key="4">
    <source>
        <dbReference type="RefSeq" id="XP_018555602.1"/>
    </source>
</evidence>
<reference evidence="4" key="1">
    <citation type="submission" date="2025-08" db="UniProtKB">
        <authorList>
            <consortium name="RefSeq"/>
        </authorList>
    </citation>
    <scope>IDENTIFICATION</scope>
    <source>
        <tissue evidence="4">Brain</tissue>
    </source>
</reference>
<feature type="region of interest" description="Disordered" evidence="1">
    <location>
        <begin position="302"/>
        <end position="352"/>
    </location>
</feature>
<dbReference type="Pfam" id="PF02758">
    <property type="entry name" value="PYRIN"/>
    <property type="match status" value="1"/>
</dbReference>
<dbReference type="InterPro" id="IPR011029">
    <property type="entry name" value="DEATH-like_dom_sf"/>
</dbReference>
<protein>
    <submittedName>
        <fullName evidence="4">Uncharacterized protein LOC108899583</fullName>
    </submittedName>
</protein>
<dbReference type="InterPro" id="IPR004020">
    <property type="entry name" value="DAPIN"/>
</dbReference>
<accession>A0AAJ7QGV1</accession>
<feature type="domain" description="Pyrin" evidence="2">
    <location>
        <begin position="1"/>
        <end position="90"/>
    </location>
</feature>
<evidence type="ECO:0000256" key="1">
    <source>
        <dbReference type="SAM" id="MobiDB-lite"/>
    </source>
</evidence>
<name>A0AAJ7QGV1_LATCA</name>
<dbReference type="RefSeq" id="XP_018555602.1">
    <property type="nucleotide sequence ID" value="XM_018700086.2"/>
</dbReference>
<dbReference type="SUPFAM" id="SSF47986">
    <property type="entry name" value="DEATH domain"/>
    <property type="match status" value="1"/>
</dbReference>
<evidence type="ECO:0000259" key="2">
    <source>
        <dbReference type="PROSITE" id="PS50824"/>
    </source>
</evidence>
<feature type="compositionally biased region" description="Basic and acidic residues" evidence="1">
    <location>
        <begin position="107"/>
        <end position="119"/>
    </location>
</feature>
<dbReference type="AlphaFoldDB" id="A0AAJ7QGV1"/>
<gene>
    <name evidence="4" type="primary">LOC108899583</name>
</gene>